<keyword evidence="4" id="KW-1185">Reference proteome</keyword>
<name>A0AAW1IRQ5_SAPOF</name>
<feature type="region of interest" description="Disordered" evidence="1">
    <location>
        <begin position="249"/>
        <end position="337"/>
    </location>
</feature>
<feature type="compositionally biased region" description="Basic residues" evidence="1">
    <location>
        <begin position="303"/>
        <end position="314"/>
    </location>
</feature>
<evidence type="ECO:0000313" key="4">
    <source>
        <dbReference type="Proteomes" id="UP001443914"/>
    </source>
</evidence>
<dbReference type="PANTHER" id="PTHR37198:SF1">
    <property type="entry name" value="NUCLEOLIN"/>
    <property type="match status" value="1"/>
</dbReference>
<feature type="transmembrane region" description="Helical" evidence="2">
    <location>
        <begin position="63"/>
        <end position="81"/>
    </location>
</feature>
<evidence type="ECO:0000256" key="2">
    <source>
        <dbReference type="SAM" id="Phobius"/>
    </source>
</evidence>
<organism evidence="3 4">
    <name type="scientific">Saponaria officinalis</name>
    <name type="common">Common soapwort</name>
    <name type="synonym">Lychnis saponaria</name>
    <dbReference type="NCBI Taxonomy" id="3572"/>
    <lineage>
        <taxon>Eukaryota</taxon>
        <taxon>Viridiplantae</taxon>
        <taxon>Streptophyta</taxon>
        <taxon>Embryophyta</taxon>
        <taxon>Tracheophyta</taxon>
        <taxon>Spermatophyta</taxon>
        <taxon>Magnoliopsida</taxon>
        <taxon>eudicotyledons</taxon>
        <taxon>Gunneridae</taxon>
        <taxon>Pentapetalae</taxon>
        <taxon>Caryophyllales</taxon>
        <taxon>Caryophyllaceae</taxon>
        <taxon>Caryophylleae</taxon>
        <taxon>Saponaria</taxon>
    </lineage>
</organism>
<feature type="compositionally biased region" description="Basic and acidic residues" evidence="1">
    <location>
        <begin position="267"/>
        <end position="287"/>
    </location>
</feature>
<dbReference type="PANTHER" id="PTHR37198">
    <property type="entry name" value="NUCLEOLIN"/>
    <property type="match status" value="1"/>
</dbReference>
<comment type="caution">
    <text evidence="3">The sequence shown here is derived from an EMBL/GenBank/DDBJ whole genome shotgun (WGS) entry which is preliminary data.</text>
</comment>
<protein>
    <submittedName>
        <fullName evidence="3">Uncharacterized protein</fullName>
    </submittedName>
</protein>
<keyword evidence="2" id="KW-0812">Transmembrane</keyword>
<gene>
    <name evidence="3" type="ORF">RND81_09G245800</name>
</gene>
<sequence>MISFSQRCLACEACIIRSNCIVNVRMEELGDEDYRVSESFEDYSKFYECEGNLRWIWRKGVNLGKKMVVTGVVISSAPFVLPPLVVITAIGFAFSLPAGLVFATYACTNKLMSTLLPMPSRPLRLESGEMSSEEEERRVYGDEIDEGYEEDDDEVIDEEKEFKEDTRKEIEERVELADEDCGVPIYRDERDSRTRGTEIVEEVLDSSAIPEIMEGIREAEDEISKMEREGVEMPKDSLRAMIVEAGVGGRNENDVEQVTGELVFVPPRDKNRNNGERADVDGKELRNETTPLLEEIRDEGKNDRRKKRKPKKGKRQENERDVGISIKSVPEERRDEKLSVIPEEVKPSGSVGSEDLGESRNKIRVEQEQPEVVIERTVVVNVKMSGDRTTTDVHEGTSSDDKIETTLIVSEVAALEMADESGFDQFTDSLNRGGDFVSESSADVSVDYHEVRIDESIPPVSRHADKELVNEEKIWQQMHAIRTIIGYKTAPHESCVDELEALYVFTGVEPPMSSKDDPGLADVNEKLHFLMSIIGVK</sequence>
<evidence type="ECO:0000313" key="3">
    <source>
        <dbReference type="EMBL" id="KAK9692173.1"/>
    </source>
</evidence>
<dbReference type="AlphaFoldDB" id="A0AAW1IRQ5"/>
<evidence type="ECO:0000256" key="1">
    <source>
        <dbReference type="SAM" id="MobiDB-lite"/>
    </source>
</evidence>
<proteinExistence type="predicted"/>
<dbReference type="Proteomes" id="UP001443914">
    <property type="component" value="Unassembled WGS sequence"/>
</dbReference>
<accession>A0AAW1IRQ5</accession>
<keyword evidence="2" id="KW-1133">Transmembrane helix</keyword>
<reference evidence="3" key="1">
    <citation type="submission" date="2024-03" db="EMBL/GenBank/DDBJ databases">
        <title>WGS assembly of Saponaria officinalis var. Norfolk2.</title>
        <authorList>
            <person name="Jenkins J."/>
            <person name="Shu S."/>
            <person name="Grimwood J."/>
            <person name="Barry K."/>
            <person name="Goodstein D."/>
            <person name="Schmutz J."/>
            <person name="Leebens-Mack J."/>
            <person name="Osbourn A."/>
        </authorList>
    </citation>
    <scope>NUCLEOTIDE SEQUENCE [LARGE SCALE GENOMIC DNA]</scope>
    <source>
        <strain evidence="3">JIC</strain>
    </source>
</reference>
<dbReference type="EMBL" id="JBDFQZ010000009">
    <property type="protein sequence ID" value="KAK9692173.1"/>
    <property type="molecule type" value="Genomic_DNA"/>
</dbReference>
<keyword evidence="2" id="KW-0472">Membrane</keyword>